<accession>A0ABX6KA60</accession>
<sequence>MRWLRRLAVSAVATWAISAPVNAVQTPCAVIDHQQGWPIIGEQCDIGEGLWDNQALDPNSHAFWIQCGATEGVPSRAFFQSLRQGLPDLPFQVHLRDGRGRCLIGPYDNPDVARLVLQRVRQFGPTQKAVMRQTRQPLSEPAVIRLPPLATQAKSAASSSTMAKSTMPASASTINLNHFGLPEPEAGDQQYVEKDINWLRIDYAGAMARCQKEGMMLASQADLAAVSKATDQLPMRLPYWVQGAMGVDARTGKVVTRNADAALNVLCKKR</sequence>
<dbReference type="RefSeq" id="WP_167314951.1">
    <property type="nucleotide sequence ID" value="NZ_CP050266.1"/>
</dbReference>
<gene>
    <name evidence="2" type="ORF">HBA18_13070</name>
</gene>
<dbReference type="Proteomes" id="UP000501408">
    <property type="component" value="Chromosome 1"/>
</dbReference>
<evidence type="ECO:0008006" key="4">
    <source>
        <dbReference type="Google" id="ProtNLM"/>
    </source>
</evidence>
<proteinExistence type="predicted"/>
<evidence type="ECO:0000256" key="1">
    <source>
        <dbReference type="SAM" id="SignalP"/>
    </source>
</evidence>
<organism evidence="2 3">
    <name type="scientific">Salinivibrio costicola</name>
    <name type="common">Vibrio costicola</name>
    <dbReference type="NCBI Taxonomy" id="51367"/>
    <lineage>
        <taxon>Bacteria</taxon>
        <taxon>Pseudomonadati</taxon>
        <taxon>Pseudomonadota</taxon>
        <taxon>Gammaproteobacteria</taxon>
        <taxon>Vibrionales</taxon>
        <taxon>Vibrionaceae</taxon>
        <taxon>Salinivibrio</taxon>
    </lineage>
</organism>
<evidence type="ECO:0000313" key="2">
    <source>
        <dbReference type="EMBL" id="QIR07205.1"/>
    </source>
</evidence>
<keyword evidence="1" id="KW-0732">Signal</keyword>
<keyword evidence="3" id="KW-1185">Reference proteome</keyword>
<feature type="signal peptide" evidence="1">
    <location>
        <begin position="1"/>
        <end position="23"/>
    </location>
</feature>
<feature type="chain" id="PRO_5045972905" description="SPOR domain-containing protein" evidence="1">
    <location>
        <begin position="24"/>
        <end position="270"/>
    </location>
</feature>
<name>A0ABX6KA60_SALCS</name>
<dbReference type="EMBL" id="CP050266">
    <property type="protein sequence ID" value="QIR07205.1"/>
    <property type="molecule type" value="Genomic_DNA"/>
</dbReference>
<protein>
    <recommendedName>
        <fullName evidence="4">SPOR domain-containing protein</fullName>
    </recommendedName>
</protein>
<reference evidence="2 3" key="1">
    <citation type="submission" date="2020-03" db="EMBL/GenBank/DDBJ databases">
        <title>Genome mining reveals the biosynthetic pathways of PHA and ectoines of the halophilic strain Salinivibrio costicola M318 isolated from fermented shrimp paste.</title>
        <authorList>
            <person name="Doan T.V."/>
            <person name="Tran L.T."/>
            <person name="Trieu T.A."/>
            <person name="Nguyen Q.V."/>
            <person name="Quach T.N."/>
            <person name="Phi T.Q."/>
            <person name="Kumar S."/>
        </authorList>
    </citation>
    <scope>NUCLEOTIDE SEQUENCE [LARGE SCALE GENOMIC DNA]</scope>
    <source>
        <strain evidence="2 3">M318</strain>
    </source>
</reference>
<evidence type="ECO:0000313" key="3">
    <source>
        <dbReference type="Proteomes" id="UP000501408"/>
    </source>
</evidence>